<keyword evidence="2" id="KW-1185">Reference proteome</keyword>
<reference evidence="1 2" key="1">
    <citation type="submission" date="2017-06" db="EMBL/GenBank/DDBJ databases">
        <title>Draft genome sequence of a variant of Elsinoe murrayae.</title>
        <authorList>
            <person name="Cheng Q."/>
        </authorList>
    </citation>
    <scope>NUCLEOTIDE SEQUENCE [LARGE SCALE GENOMIC DNA]</scope>
    <source>
        <strain evidence="1 2">CQ-2017a</strain>
    </source>
</reference>
<proteinExistence type="predicted"/>
<evidence type="ECO:0008006" key="3">
    <source>
        <dbReference type="Google" id="ProtNLM"/>
    </source>
</evidence>
<comment type="caution">
    <text evidence="1">The sequence shown here is derived from an EMBL/GenBank/DDBJ whole genome shotgun (WGS) entry which is preliminary data.</text>
</comment>
<evidence type="ECO:0000313" key="1">
    <source>
        <dbReference type="EMBL" id="PNS15751.1"/>
    </source>
</evidence>
<dbReference type="Proteomes" id="UP000243797">
    <property type="component" value="Unassembled WGS sequence"/>
</dbReference>
<evidence type="ECO:0000313" key="2">
    <source>
        <dbReference type="Proteomes" id="UP000243797"/>
    </source>
</evidence>
<dbReference type="AlphaFoldDB" id="A0A2K1QLB4"/>
<dbReference type="InParanoid" id="A0A2K1QLB4"/>
<protein>
    <recommendedName>
        <fullName evidence="3">F-box domain-containing protein</fullName>
    </recommendedName>
</protein>
<gene>
    <name evidence="1" type="ORF">CAC42_4203</name>
</gene>
<name>A0A2K1QLB4_9PEZI</name>
<accession>A0A2K1QLB4</accession>
<dbReference type="OrthoDB" id="5345494at2759"/>
<dbReference type="EMBL" id="NKHZ01000068">
    <property type="protein sequence ID" value="PNS15751.1"/>
    <property type="molecule type" value="Genomic_DNA"/>
</dbReference>
<dbReference type="STRING" id="2082308.A0A2K1QLB4"/>
<organism evidence="1 2">
    <name type="scientific">Sphaceloma murrayae</name>
    <dbReference type="NCBI Taxonomy" id="2082308"/>
    <lineage>
        <taxon>Eukaryota</taxon>
        <taxon>Fungi</taxon>
        <taxon>Dikarya</taxon>
        <taxon>Ascomycota</taxon>
        <taxon>Pezizomycotina</taxon>
        <taxon>Dothideomycetes</taxon>
        <taxon>Dothideomycetidae</taxon>
        <taxon>Myriangiales</taxon>
        <taxon>Elsinoaceae</taxon>
        <taxon>Sphaceloma</taxon>
    </lineage>
</organism>
<sequence length="428" mass="47295">MADIPVGLVDLLSTSLVLRQTAPYLPPASLLSLAATSRTLRHLITTSSEAYSYLDLRKVRSASLDASPIDRGGQSFRAERMDESLTEDEFYCGPLRGIFGRLSKQNFNVLRFVQVLILDGLSVPADLVREIISEDRFNVRLLSLRKCEHLNEKKLCQVLKYAVRPGRSDGAPKLRGLYIFGPSDSTSIAEATTNQTSRSNLGVTTSEGAQIGAEPTSTPGLLNRGLPEDRWYRSMGRVLRRPISDWAEVMQACTDIIAFDAVLCRGPRHDPRSGENYLPPEIATVALGPGGCETCHSCPEEPAVFGRDRESTLPMLAPPPLHSATVKSAQRPQAKIDEGDSRKYPKLILRCEECLRGRWCERCNKWWCETCYAEPVSRAAAEATVSGLDQEAFGSSRQNEGPVKVYFNVCVEDCLRSEILPVVDGMWG</sequence>